<dbReference type="InterPro" id="IPR016162">
    <property type="entry name" value="Ald_DH_N"/>
</dbReference>
<dbReference type="InterPro" id="IPR015590">
    <property type="entry name" value="Aldehyde_DH_dom"/>
</dbReference>
<dbReference type="GO" id="GO:0016620">
    <property type="term" value="F:oxidoreductase activity, acting on the aldehyde or oxo group of donors, NAD or NADP as acceptor"/>
    <property type="evidence" value="ECO:0007669"/>
    <property type="project" value="InterPro"/>
</dbReference>
<evidence type="ECO:0000256" key="1">
    <source>
        <dbReference type="ARBA" id="ARBA00023002"/>
    </source>
</evidence>
<dbReference type="InterPro" id="IPR016161">
    <property type="entry name" value="Ald_DH/histidinol_DH"/>
</dbReference>
<protein>
    <submittedName>
        <fullName evidence="3">Sulfoacetaldehyde dehydrogenase</fullName>
    </submittedName>
</protein>
<dbReference type="SUPFAM" id="SSF53720">
    <property type="entry name" value="ALDH-like"/>
    <property type="match status" value="1"/>
</dbReference>
<dbReference type="Pfam" id="PF00171">
    <property type="entry name" value="Aldedh"/>
    <property type="match status" value="1"/>
</dbReference>
<feature type="domain" description="Aldehyde dehydrogenase" evidence="2">
    <location>
        <begin position="11"/>
        <end position="279"/>
    </location>
</feature>
<gene>
    <name evidence="3" type="ORF">FBZ83_114111</name>
</gene>
<dbReference type="NCBIfam" id="NF047625">
    <property type="entry name" value="AcylSulfactDhSauS"/>
    <property type="match status" value="1"/>
</dbReference>
<dbReference type="EMBL" id="VITH01000014">
    <property type="protein sequence ID" value="TWA77780.1"/>
    <property type="molecule type" value="Genomic_DNA"/>
</dbReference>
<sequence length="475" mass="50882">MDNIMLDRTPASADQEAIAALVARARAAQRAFADATQERVDDAVAALAWAIYEPGRARALAELAVADTGLGNVADKIVKNQRKTFGTLRDLMRVRTVGVIEEDTAKGIVKIAKPLGVVGAVTPSTNPAATPVNKAMMAVKGRNAIIIAPSPMGSAATGRTVELMRAELARIGAPEDLVQMIPTPITKGLTQALMEAVDLVVVTGSQDNVRRAYSSGTPAIGVGAGNVPVIVDESADLAEAARKICASKTFDNSTSCSSENALVVLDSVYDATIAALEEAGAYLCTAEERERVQSRLWENGKLNRKLIAKDAAILAEAFELAPKAREARFFLVEETGVGKAHPFSGEKLSLVLAVYRVPDFDAAVDQVRRILDHQGRGHSCGIHTRDEAHAKRLADELDVVRVLVNFAHTFGNGGGFDSGLNFTLSMGCGSWQKNSISENLSWKHFVNITHLVRPIPEDKPSEEALFGPFWSRHGR</sequence>
<dbReference type="Proteomes" id="UP000318529">
    <property type="component" value="Unassembled WGS sequence"/>
</dbReference>
<dbReference type="Gene3D" id="3.40.605.10">
    <property type="entry name" value="Aldehyde Dehydrogenase, Chain A, domain 1"/>
    <property type="match status" value="1"/>
</dbReference>
<evidence type="ECO:0000259" key="2">
    <source>
        <dbReference type="Pfam" id="PF00171"/>
    </source>
</evidence>
<proteinExistence type="predicted"/>
<dbReference type="PANTHER" id="PTHR11699">
    <property type="entry name" value="ALDEHYDE DEHYDROGENASE-RELATED"/>
    <property type="match status" value="1"/>
</dbReference>
<keyword evidence="1" id="KW-0560">Oxidoreductase</keyword>
<dbReference type="InterPro" id="IPR016163">
    <property type="entry name" value="Ald_DH_C"/>
</dbReference>
<dbReference type="CDD" id="cd07122">
    <property type="entry name" value="ALDH_F20_ACDH"/>
    <property type="match status" value="1"/>
</dbReference>
<dbReference type="Gene3D" id="3.40.309.10">
    <property type="entry name" value="Aldehyde Dehydrogenase, Chain A, domain 2"/>
    <property type="match status" value="1"/>
</dbReference>
<name>A0A560BYT5_AZOBR</name>
<accession>A0A560BYT5</accession>
<evidence type="ECO:0000313" key="3">
    <source>
        <dbReference type="EMBL" id="TWA77780.1"/>
    </source>
</evidence>
<comment type="caution">
    <text evidence="3">The sequence shown here is derived from an EMBL/GenBank/DDBJ whole genome shotgun (WGS) entry which is preliminary data.</text>
</comment>
<dbReference type="AlphaFoldDB" id="A0A560BYT5"/>
<evidence type="ECO:0000313" key="4">
    <source>
        <dbReference type="Proteomes" id="UP000318529"/>
    </source>
</evidence>
<reference evidence="3 4" key="1">
    <citation type="submission" date="2019-06" db="EMBL/GenBank/DDBJ databases">
        <title>Genomic Encyclopedia of Type Strains, Phase IV (KMG-V): Genome sequencing to study the core and pangenomes of soil and plant-associated prokaryotes.</title>
        <authorList>
            <person name="Whitman W."/>
        </authorList>
    </citation>
    <scope>NUCLEOTIDE SEQUENCE [LARGE SCALE GENOMIC DNA]</scope>
    <source>
        <strain evidence="3 4">BR 11650</strain>
    </source>
</reference>
<organism evidence="3 4">
    <name type="scientific">Azospirillum brasilense</name>
    <dbReference type="NCBI Taxonomy" id="192"/>
    <lineage>
        <taxon>Bacteria</taxon>
        <taxon>Pseudomonadati</taxon>
        <taxon>Pseudomonadota</taxon>
        <taxon>Alphaproteobacteria</taxon>
        <taxon>Rhodospirillales</taxon>
        <taxon>Azospirillaceae</taxon>
        <taxon>Azospirillum</taxon>
    </lineage>
</organism>
<dbReference type="RefSeq" id="WP_145689384.1">
    <property type="nucleotide sequence ID" value="NZ_VITH01000014.1"/>
</dbReference>